<protein>
    <submittedName>
        <fullName evidence="2">Uncharacterized protein</fullName>
    </submittedName>
</protein>
<organism evidence="2 3">
    <name type="scientific">Ziziphus jujuba var. spinosa</name>
    <dbReference type="NCBI Taxonomy" id="714518"/>
    <lineage>
        <taxon>Eukaryota</taxon>
        <taxon>Viridiplantae</taxon>
        <taxon>Streptophyta</taxon>
        <taxon>Embryophyta</taxon>
        <taxon>Tracheophyta</taxon>
        <taxon>Spermatophyta</taxon>
        <taxon>Magnoliopsida</taxon>
        <taxon>eudicotyledons</taxon>
        <taxon>Gunneridae</taxon>
        <taxon>Pentapetalae</taxon>
        <taxon>rosids</taxon>
        <taxon>fabids</taxon>
        <taxon>Rosales</taxon>
        <taxon>Rhamnaceae</taxon>
        <taxon>Paliureae</taxon>
        <taxon>Ziziphus</taxon>
    </lineage>
</organism>
<feature type="region of interest" description="Disordered" evidence="1">
    <location>
        <begin position="30"/>
        <end position="61"/>
    </location>
</feature>
<evidence type="ECO:0000313" key="2">
    <source>
        <dbReference type="EMBL" id="KAH7538053.1"/>
    </source>
</evidence>
<dbReference type="Proteomes" id="UP000813462">
    <property type="component" value="Unassembled WGS sequence"/>
</dbReference>
<comment type="caution">
    <text evidence="2">The sequence shown here is derived from an EMBL/GenBank/DDBJ whole genome shotgun (WGS) entry which is preliminary data.</text>
</comment>
<reference evidence="2" key="1">
    <citation type="journal article" date="2021" name="Front. Plant Sci.">
        <title>Chromosome-Scale Genome Assembly for Chinese Sour Jujube and Insights Into Its Genome Evolution and Domestication Signature.</title>
        <authorList>
            <person name="Shen L.-Y."/>
            <person name="Luo H."/>
            <person name="Wang X.-L."/>
            <person name="Wang X.-M."/>
            <person name="Qiu X.-J."/>
            <person name="Liu H."/>
            <person name="Zhou S.-S."/>
            <person name="Jia K.-H."/>
            <person name="Nie S."/>
            <person name="Bao Y.-T."/>
            <person name="Zhang R.-G."/>
            <person name="Yun Q.-Z."/>
            <person name="Chai Y.-H."/>
            <person name="Lu J.-Y."/>
            <person name="Li Y."/>
            <person name="Zhao S.-W."/>
            <person name="Mao J.-F."/>
            <person name="Jia S.-G."/>
            <person name="Mao Y.-M."/>
        </authorList>
    </citation>
    <scope>NUCLEOTIDE SEQUENCE</scope>
    <source>
        <strain evidence="2">AT0</strain>
        <tissue evidence="2">Leaf</tissue>
    </source>
</reference>
<feature type="compositionally biased region" description="Basic and acidic residues" evidence="1">
    <location>
        <begin position="32"/>
        <end position="46"/>
    </location>
</feature>
<evidence type="ECO:0000313" key="3">
    <source>
        <dbReference type="Proteomes" id="UP000813462"/>
    </source>
</evidence>
<proteinExistence type="predicted"/>
<dbReference type="EMBL" id="JAEACU010000003">
    <property type="protein sequence ID" value="KAH7538053.1"/>
    <property type="molecule type" value="Genomic_DNA"/>
</dbReference>
<sequence>MEFASMVEKDVPVEEGHLKEVTLSVNSSEKTLNFDKEGHNSEKENKISLADEEGSPPLSARLQEISNNPKSLYSATPPHVLRSQKRMMLHLML</sequence>
<gene>
    <name evidence="2" type="ORF">FEM48_Zijuj03G0158400</name>
</gene>
<evidence type="ECO:0000256" key="1">
    <source>
        <dbReference type="SAM" id="MobiDB-lite"/>
    </source>
</evidence>
<name>A0A978VR78_ZIZJJ</name>
<accession>A0A978VR78</accession>
<dbReference type="AlphaFoldDB" id="A0A978VR78"/>